<dbReference type="Proteomes" id="UP001457282">
    <property type="component" value="Unassembled WGS sequence"/>
</dbReference>
<dbReference type="InterPro" id="IPR029466">
    <property type="entry name" value="NAM-associated_C"/>
</dbReference>
<reference evidence="3 4" key="1">
    <citation type="journal article" date="2023" name="G3 (Bethesda)">
        <title>A chromosome-length genome assembly and annotation of blackberry (Rubus argutus, cv. 'Hillquist').</title>
        <authorList>
            <person name="Bruna T."/>
            <person name="Aryal R."/>
            <person name="Dudchenko O."/>
            <person name="Sargent D.J."/>
            <person name="Mead D."/>
            <person name="Buti M."/>
            <person name="Cavallini A."/>
            <person name="Hytonen T."/>
            <person name="Andres J."/>
            <person name="Pham M."/>
            <person name="Weisz D."/>
            <person name="Mascagni F."/>
            <person name="Usai G."/>
            <person name="Natali L."/>
            <person name="Bassil N."/>
            <person name="Fernandez G.E."/>
            <person name="Lomsadze A."/>
            <person name="Armour M."/>
            <person name="Olukolu B."/>
            <person name="Poorten T."/>
            <person name="Britton C."/>
            <person name="Davik J."/>
            <person name="Ashrafi H."/>
            <person name="Aiden E.L."/>
            <person name="Borodovsky M."/>
            <person name="Worthington M."/>
        </authorList>
    </citation>
    <scope>NUCLEOTIDE SEQUENCE [LARGE SCALE GENOMIC DNA]</scope>
    <source>
        <strain evidence="3">PI 553951</strain>
    </source>
</reference>
<dbReference type="PANTHER" id="PTHR45125">
    <property type="entry name" value="F21J9.4-RELATED"/>
    <property type="match status" value="1"/>
</dbReference>
<dbReference type="AlphaFoldDB" id="A0AAW1Y5L1"/>
<feature type="domain" description="No apical meristem-associated C-terminal" evidence="2">
    <location>
        <begin position="73"/>
        <end position="180"/>
    </location>
</feature>
<feature type="region of interest" description="Disordered" evidence="1">
    <location>
        <begin position="106"/>
        <end position="129"/>
    </location>
</feature>
<organism evidence="3 4">
    <name type="scientific">Rubus argutus</name>
    <name type="common">Southern blackberry</name>
    <dbReference type="NCBI Taxonomy" id="59490"/>
    <lineage>
        <taxon>Eukaryota</taxon>
        <taxon>Viridiplantae</taxon>
        <taxon>Streptophyta</taxon>
        <taxon>Embryophyta</taxon>
        <taxon>Tracheophyta</taxon>
        <taxon>Spermatophyta</taxon>
        <taxon>Magnoliopsida</taxon>
        <taxon>eudicotyledons</taxon>
        <taxon>Gunneridae</taxon>
        <taxon>Pentapetalae</taxon>
        <taxon>rosids</taxon>
        <taxon>fabids</taxon>
        <taxon>Rosales</taxon>
        <taxon>Rosaceae</taxon>
        <taxon>Rosoideae</taxon>
        <taxon>Rosoideae incertae sedis</taxon>
        <taxon>Rubus</taxon>
    </lineage>
</organism>
<dbReference type="EMBL" id="JBEDUW010000002">
    <property type="protein sequence ID" value="KAK9943750.1"/>
    <property type="molecule type" value="Genomic_DNA"/>
</dbReference>
<evidence type="ECO:0000313" key="3">
    <source>
        <dbReference type="EMBL" id="KAK9943750.1"/>
    </source>
</evidence>
<sequence>MDSTPLTFTDLLNSETYLNEFPLPYDFPSISASVNKFFGYYSQIENFRKSGYTEQDKIVEAKQMYKKEEGSVFGLDHCWVILRFQQKWMDECQRLNAKKKFKTYQNGTPDSISLEDENEEGPEPAPLKRPIGRKAAKEVMKKAKSKEHVGDNENVPSTISSELENFRAKKVESERLRAQQFELLIAFEQRQAALREKEIEIQQ</sequence>
<gene>
    <name evidence="3" type="ORF">M0R45_009348</name>
</gene>
<keyword evidence="4" id="KW-1185">Reference proteome</keyword>
<name>A0AAW1Y5L1_RUBAR</name>
<feature type="compositionally biased region" description="Acidic residues" evidence="1">
    <location>
        <begin position="113"/>
        <end position="122"/>
    </location>
</feature>
<accession>A0AAW1Y5L1</accession>
<proteinExistence type="predicted"/>
<dbReference type="PANTHER" id="PTHR45125:SF3">
    <property type="entry name" value="NO-APICAL-MERISTEM-ASSOCIATED CARBOXY-TERMINAL DOMAIN PROTEIN"/>
    <property type="match status" value="1"/>
</dbReference>
<evidence type="ECO:0000256" key="1">
    <source>
        <dbReference type="SAM" id="MobiDB-lite"/>
    </source>
</evidence>
<protein>
    <recommendedName>
        <fullName evidence="2">No apical meristem-associated C-terminal domain-containing protein</fullName>
    </recommendedName>
</protein>
<evidence type="ECO:0000313" key="4">
    <source>
        <dbReference type="Proteomes" id="UP001457282"/>
    </source>
</evidence>
<dbReference type="Pfam" id="PF14303">
    <property type="entry name" value="NAM-associated"/>
    <property type="match status" value="1"/>
</dbReference>
<comment type="caution">
    <text evidence="3">The sequence shown here is derived from an EMBL/GenBank/DDBJ whole genome shotgun (WGS) entry which is preliminary data.</text>
</comment>
<evidence type="ECO:0000259" key="2">
    <source>
        <dbReference type="Pfam" id="PF14303"/>
    </source>
</evidence>